<evidence type="ECO:0000313" key="3">
    <source>
        <dbReference type="Proteomes" id="UP000274199"/>
    </source>
</evidence>
<dbReference type="EMBL" id="MH884508">
    <property type="protein sequence ID" value="AYP68219.1"/>
    <property type="molecule type" value="Genomic_DNA"/>
</dbReference>
<protein>
    <submittedName>
        <fullName evidence="2">Uncharacterized protein</fullName>
    </submittedName>
</protein>
<feature type="transmembrane region" description="Helical" evidence="1">
    <location>
        <begin position="12"/>
        <end position="31"/>
    </location>
</feature>
<organism evidence="2 3">
    <name type="scientific">Bacillus phage vB_BcoS-136</name>
    <dbReference type="NCBI Taxonomy" id="2419619"/>
    <lineage>
        <taxon>Viruses</taxon>
        <taxon>Duplodnaviria</taxon>
        <taxon>Heunggongvirae</taxon>
        <taxon>Uroviricota</taxon>
        <taxon>Caudoviricetes</taxon>
        <taxon>Heleneionescovirinae</taxon>
        <taxon>Kenyattavirus</taxon>
        <taxon>Kenyattavirus kv136</taxon>
    </lineage>
</organism>
<dbReference type="Proteomes" id="UP000274199">
    <property type="component" value="Segment"/>
</dbReference>
<accession>A0A3G3BVE1</accession>
<evidence type="ECO:0000256" key="1">
    <source>
        <dbReference type="SAM" id="Phobius"/>
    </source>
</evidence>
<evidence type="ECO:0000313" key="2">
    <source>
        <dbReference type="EMBL" id="AYP68219.1"/>
    </source>
</evidence>
<gene>
    <name evidence="2" type="ORF">vBBcoS136_00087</name>
</gene>
<keyword evidence="1" id="KW-1133">Transmembrane helix</keyword>
<reference evidence="2 3" key="1">
    <citation type="submission" date="2018-09" db="EMBL/GenBank/DDBJ databases">
        <title>Comparative Genomic Analysis of Eight Novel Haloalkaliphilic Bacteriophages from Lake Elmenteita, Kenya.</title>
        <authorList>
            <person name="Akhwale J.K."/>
        </authorList>
    </citation>
    <scope>NUCLEOTIDE SEQUENCE [LARGE SCALE GENOMIC DNA]</scope>
</reference>
<name>A0A3G3BVE1_9CAUD</name>
<keyword evidence="3" id="KW-1185">Reference proteome</keyword>
<keyword evidence="1" id="KW-0472">Membrane</keyword>
<proteinExistence type="predicted"/>
<keyword evidence="1" id="KW-0812">Transmembrane</keyword>
<sequence>MFKNGIELHHVLSAIIGVLIAIIIMMIGGFGI</sequence>